<dbReference type="KEGG" id="dya:Dyak_GE10133"/>
<accession>B4PUS8</accession>
<dbReference type="OMA" id="MAFHYIF"/>
<sequence>MALRFIFVFVATIVLAQGSNISPLEQETLVGVHHSGVSSSGVSSSGVASSGVASSVVASSGAPVVGVTRGRSVASQAQRPASGHGSISGPIQGSRRVGAVSAAGSRPHGGAPRRSSTGTYGRPIAGGAAPGNAHRNRNQKPY</sequence>
<feature type="region of interest" description="Disordered" evidence="1">
    <location>
        <begin position="70"/>
        <end position="142"/>
    </location>
</feature>
<feature type="chain" id="PRO_5002819012" evidence="2">
    <location>
        <begin position="19"/>
        <end position="142"/>
    </location>
</feature>
<evidence type="ECO:0000313" key="4">
    <source>
        <dbReference type="Proteomes" id="UP000002282"/>
    </source>
</evidence>
<keyword evidence="2" id="KW-0732">Signal</keyword>
<dbReference type="OrthoDB" id="7869026at2759"/>
<organism evidence="3 4">
    <name type="scientific">Drosophila yakuba</name>
    <name type="common">Fruit fly</name>
    <dbReference type="NCBI Taxonomy" id="7245"/>
    <lineage>
        <taxon>Eukaryota</taxon>
        <taxon>Metazoa</taxon>
        <taxon>Ecdysozoa</taxon>
        <taxon>Arthropoda</taxon>
        <taxon>Hexapoda</taxon>
        <taxon>Insecta</taxon>
        <taxon>Pterygota</taxon>
        <taxon>Neoptera</taxon>
        <taxon>Endopterygota</taxon>
        <taxon>Diptera</taxon>
        <taxon>Brachycera</taxon>
        <taxon>Muscomorpha</taxon>
        <taxon>Ephydroidea</taxon>
        <taxon>Drosophilidae</taxon>
        <taxon>Drosophila</taxon>
        <taxon>Sophophora</taxon>
    </lineage>
</organism>
<evidence type="ECO:0000256" key="1">
    <source>
        <dbReference type="SAM" id="MobiDB-lite"/>
    </source>
</evidence>
<keyword evidence="4" id="KW-1185">Reference proteome</keyword>
<name>B4PUS8_DROYA</name>
<dbReference type="PhylomeDB" id="B4PUS8"/>
<dbReference type="HOGENOM" id="CLU_2006284_0_0_1"/>
<evidence type="ECO:0000313" key="3">
    <source>
        <dbReference type="EMBL" id="EDW97735.1"/>
    </source>
</evidence>
<reference evidence="3 4" key="1">
    <citation type="journal article" date="2007" name="Nature">
        <title>Evolution of genes and genomes on the Drosophila phylogeny.</title>
        <authorList>
            <consortium name="Drosophila 12 Genomes Consortium"/>
            <person name="Clark A.G."/>
            <person name="Eisen M.B."/>
            <person name="Smith D.R."/>
            <person name="Bergman C.M."/>
            <person name="Oliver B."/>
            <person name="Markow T.A."/>
            <person name="Kaufman T.C."/>
            <person name="Kellis M."/>
            <person name="Gelbart W."/>
            <person name="Iyer V.N."/>
            <person name="Pollard D.A."/>
            <person name="Sackton T.B."/>
            <person name="Larracuente A.M."/>
            <person name="Singh N.D."/>
            <person name="Abad J.P."/>
            <person name="Abt D.N."/>
            <person name="Adryan B."/>
            <person name="Aguade M."/>
            <person name="Akashi H."/>
            <person name="Anderson W.W."/>
            <person name="Aquadro C.F."/>
            <person name="Ardell D.H."/>
            <person name="Arguello R."/>
            <person name="Artieri C.G."/>
            <person name="Barbash D.A."/>
            <person name="Barker D."/>
            <person name="Barsanti P."/>
            <person name="Batterham P."/>
            <person name="Batzoglou S."/>
            <person name="Begun D."/>
            <person name="Bhutkar A."/>
            <person name="Blanco E."/>
            <person name="Bosak S.A."/>
            <person name="Bradley R.K."/>
            <person name="Brand A.D."/>
            <person name="Brent M.R."/>
            <person name="Brooks A.N."/>
            <person name="Brown R.H."/>
            <person name="Butlin R.K."/>
            <person name="Caggese C."/>
            <person name="Calvi B.R."/>
            <person name="Bernardo de Carvalho A."/>
            <person name="Caspi A."/>
            <person name="Castrezana S."/>
            <person name="Celniker S.E."/>
            <person name="Chang J.L."/>
            <person name="Chapple C."/>
            <person name="Chatterji S."/>
            <person name="Chinwalla A."/>
            <person name="Civetta A."/>
            <person name="Clifton S.W."/>
            <person name="Comeron J.M."/>
            <person name="Costello J.C."/>
            <person name="Coyne J.A."/>
            <person name="Daub J."/>
            <person name="David R.G."/>
            <person name="Delcher A.L."/>
            <person name="Delehaunty K."/>
            <person name="Do C.B."/>
            <person name="Ebling H."/>
            <person name="Edwards K."/>
            <person name="Eickbush T."/>
            <person name="Evans J.D."/>
            <person name="Filipski A."/>
            <person name="Findeiss S."/>
            <person name="Freyhult E."/>
            <person name="Fulton L."/>
            <person name="Fulton R."/>
            <person name="Garcia A.C."/>
            <person name="Gardiner A."/>
            <person name="Garfield D.A."/>
            <person name="Garvin B.E."/>
            <person name="Gibson G."/>
            <person name="Gilbert D."/>
            <person name="Gnerre S."/>
            <person name="Godfrey J."/>
            <person name="Good R."/>
            <person name="Gotea V."/>
            <person name="Gravely B."/>
            <person name="Greenberg A.J."/>
            <person name="Griffiths-Jones S."/>
            <person name="Gross S."/>
            <person name="Guigo R."/>
            <person name="Gustafson E.A."/>
            <person name="Haerty W."/>
            <person name="Hahn M.W."/>
            <person name="Halligan D.L."/>
            <person name="Halpern A.L."/>
            <person name="Halter G.M."/>
            <person name="Han M.V."/>
            <person name="Heger A."/>
            <person name="Hillier L."/>
            <person name="Hinrichs A.S."/>
            <person name="Holmes I."/>
            <person name="Hoskins R.A."/>
            <person name="Hubisz M.J."/>
            <person name="Hultmark D."/>
            <person name="Huntley M.A."/>
            <person name="Jaffe D.B."/>
            <person name="Jagadeeshan S."/>
            <person name="Jeck W.R."/>
            <person name="Johnson J."/>
            <person name="Jones C.D."/>
            <person name="Jordan W.C."/>
            <person name="Karpen G.H."/>
            <person name="Kataoka E."/>
            <person name="Keightley P.D."/>
            <person name="Kheradpour P."/>
            <person name="Kirkness E.F."/>
            <person name="Koerich L.B."/>
            <person name="Kristiansen K."/>
            <person name="Kudrna D."/>
            <person name="Kulathinal R.J."/>
            <person name="Kumar S."/>
            <person name="Kwok R."/>
            <person name="Lander E."/>
            <person name="Langley C.H."/>
            <person name="Lapoint R."/>
            <person name="Lazzaro B.P."/>
            <person name="Lee S.J."/>
            <person name="Levesque L."/>
            <person name="Li R."/>
            <person name="Lin C.F."/>
            <person name="Lin M.F."/>
            <person name="Lindblad-Toh K."/>
            <person name="Llopart A."/>
            <person name="Long M."/>
            <person name="Low L."/>
            <person name="Lozovsky E."/>
            <person name="Lu J."/>
            <person name="Luo M."/>
            <person name="Machado C.A."/>
            <person name="Makalowski W."/>
            <person name="Marzo M."/>
            <person name="Matsuda M."/>
            <person name="Matzkin L."/>
            <person name="McAllister B."/>
            <person name="McBride C.S."/>
            <person name="McKernan B."/>
            <person name="McKernan K."/>
            <person name="Mendez-Lago M."/>
            <person name="Minx P."/>
            <person name="Mollenhauer M.U."/>
            <person name="Montooth K."/>
            <person name="Mount S.M."/>
            <person name="Mu X."/>
            <person name="Myers E."/>
            <person name="Negre B."/>
            <person name="Newfeld S."/>
            <person name="Nielsen R."/>
            <person name="Noor M.A."/>
            <person name="O'Grady P."/>
            <person name="Pachter L."/>
            <person name="Papaceit M."/>
            <person name="Parisi M.J."/>
            <person name="Parisi M."/>
            <person name="Parts L."/>
            <person name="Pedersen J.S."/>
            <person name="Pesole G."/>
            <person name="Phillippy A.M."/>
            <person name="Ponting C.P."/>
            <person name="Pop M."/>
            <person name="Porcelli D."/>
            <person name="Powell J.R."/>
            <person name="Prohaska S."/>
            <person name="Pruitt K."/>
            <person name="Puig M."/>
            <person name="Quesneville H."/>
            <person name="Ram K.R."/>
            <person name="Rand D."/>
            <person name="Rasmussen M.D."/>
            <person name="Reed L.K."/>
            <person name="Reenan R."/>
            <person name="Reily A."/>
            <person name="Remington K.A."/>
            <person name="Rieger T.T."/>
            <person name="Ritchie M.G."/>
            <person name="Robin C."/>
            <person name="Rogers Y.H."/>
            <person name="Rohde C."/>
            <person name="Rozas J."/>
            <person name="Rubenfield M.J."/>
            <person name="Ruiz A."/>
            <person name="Russo S."/>
            <person name="Salzberg S.L."/>
            <person name="Sanchez-Gracia A."/>
            <person name="Saranga D.J."/>
            <person name="Sato H."/>
            <person name="Schaeffer S.W."/>
            <person name="Schatz M.C."/>
            <person name="Schlenke T."/>
            <person name="Schwartz R."/>
            <person name="Segarra C."/>
            <person name="Singh R.S."/>
            <person name="Sirot L."/>
            <person name="Sirota M."/>
            <person name="Sisneros N.B."/>
            <person name="Smith C.D."/>
            <person name="Smith T.F."/>
            <person name="Spieth J."/>
            <person name="Stage D.E."/>
            <person name="Stark A."/>
            <person name="Stephan W."/>
            <person name="Strausberg R.L."/>
            <person name="Strempel S."/>
            <person name="Sturgill D."/>
            <person name="Sutton G."/>
            <person name="Sutton G.G."/>
            <person name="Tao W."/>
            <person name="Teichmann S."/>
            <person name="Tobari Y.N."/>
            <person name="Tomimura Y."/>
            <person name="Tsolas J.M."/>
            <person name="Valente V.L."/>
            <person name="Venter E."/>
            <person name="Venter J.C."/>
            <person name="Vicario S."/>
            <person name="Vieira F.G."/>
            <person name="Vilella A.J."/>
            <person name="Villasante A."/>
            <person name="Walenz B."/>
            <person name="Wang J."/>
            <person name="Wasserman M."/>
            <person name="Watts T."/>
            <person name="Wilson D."/>
            <person name="Wilson R.K."/>
            <person name="Wing R.A."/>
            <person name="Wolfner M.F."/>
            <person name="Wong A."/>
            <person name="Wong G.K."/>
            <person name="Wu C.I."/>
            <person name="Wu G."/>
            <person name="Yamamoto D."/>
            <person name="Yang H.P."/>
            <person name="Yang S.P."/>
            <person name="Yorke J.A."/>
            <person name="Yoshida K."/>
            <person name="Zdobnov E."/>
            <person name="Zhang P."/>
            <person name="Zhang Y."/>
            <person name="Zimin A.V."/>
            <person name="Baldwin J."/>
            <person name="Abdouelleil A."/>
            <person name="Abdulkadir J."/>
            <person name="Abebe A."/>
            <person name="Abera B."/>
            <person name="Abreu J."/>
            <person name="Acer S.C."/>
            <person name="Aftuck L."/>
            <person name="Alexander A."/>
            <person name="An P."/>
            <person name="Anderson E."/>
            <person name="Anderson S."/>
            <person name="Arachi H."/>
            <person name="Azer M."/>
            <person name="Bachantsang P."/>
            <person name="Barry A."/>
            <person name="Bayul T."/>
            <person name="Berlin A."/>
            <person name="Bessette D."/>
            <person name="Bloom T."/>
            <person name="Blye J."/>
            <person name="Boguslavskiy L."/>
            <person name="Bonnet C."/>
            <person name="Boukhgalter B."/>
            <person name="Bourzgui I."/>
            <person name="Brown A."/>
            <person name="Cahill P."/>
            <person name="Channer S."/>
            <person name="Cheshatsang Y."/>
            <person name="Chuda L."/>
            <person name="Citroen M."/>
            <person name="Collymore A."/>
            <person name="Cooke P."/>
            <person name="Costello M."/>
            <person name="D'Aco K."/>
            <person name="Daza R."/>
            <person name="De Haan G."/>
            <person name="DeGray S."/>
            <person name="DeMaso C."/>
            <person name="Dhargay N."/>
            <person name="Dooley K."/>
            <person name="Dooley E."/>
            <person name="Doricent M."/>
            <person name="Dorje P."/>
            <person name="Dorjee K."/>
            <person name="Dupes A."/>
            <person name="Elong R."/>
            <person name="Falk J."/>
            <person name="Farina A."/>
            <person name="Faro S."/>
            <person name="Ferguson D."/>
            <person name="Fisher S."/>
            <person name="Foley C.D."/>
            <person name="Franke A."/>
            <person name="Friedrich D."/>
            <person name="Gadbois L."/>
            <person name="Gearin G."/>
            <person name="Gearin C.R."/>
            <person name="Giannoukos G."/>
            <person name="Goode T."/>
            <person name="Graham J."/>
            <person name="Grandbois E."/>
            <person name="Grewal S."/>
            <person name="Gyaltsen K."/>
            <person name="Hafez N."/>
            <person name="Hagos B."/>
            <person name="Hall J."/>
            <person name="Henson C."/>
            <person name="Hollinger A."/>
            <person name="Honan T."/>
            <person name="Huard M.D."/>
            <person name="Hughes L."/>
            <person name="Hurhula B."/>
            <person name="Husby M.E."/>
            <person name="Kamat A."/>
            <person name="Kanga B."/>
            <person name="Kashin S."/>
            <person name="Khazanovich D."/>
            <person name="Kisner P."/>
            <person name="Lance K."/>
            <person name="Lara M."/>
            <person name="Lee W."/>
            <person name="Lennon N."/>
            <person name="Letendre F."/>
            <person name="LeVine R."/>
            <person name="Lipovsky A."/>
            <person name="Liu X."/>
            <person name="Liu J."/>
            <person name="Liu S."/>
            <person name="Lokyitsang T."/>
            <person name="Lokyitsang Y."/>
            <person name="Lubonja R."/>
            <person name="Lui A."/>
            <person name="MacDonald P."/>
            <person name="Magnisalis V."/>
            <person name="Maru K."/>
            <person name="Matthews C."/>
            <person name="McCusker W."/>
            <person name="McDonough S."/>
            <person name="Mehta T."/>
            <person name="Meldrim J."/>
            <person name="Meneus L."/>
            <person name="Mihai O."/>
            <person name="Mihalev A."/>
            <person name="Mihova T."/>
            <person name="Mittelman R."/>
            <person name="Mlenga V."/>
            <person name="Montmayeur A."/>
            <person name="Mulrain L."/>
            <person name="Navidi A."/>
            <person name="Naylor J."/>
            <person name="Negash T."/>
            <person name="Nguyen T."/>
            <person name="Nguyen N."/>
            <person name="Nicol R."/>
            <person name="Norbu C."/>
            <person name="Norbu N."/>
            <person name="Novod N."/>
            <person name="O'Neill B."/>
            <person name="Osman S."/>
            <person name="Markiewicz E."/>
            <person name="Oyono O.L."/>
            <person name="Patti C."/>
            <person name="Phunkhang P."/>
            <person name="Pierre F."/>
            <person name="Priest M."/>
            <person name="Raghuraman S."/>
            <person name="Rege F."/>
            <person name="Reyes R."/>
            <person name="Rise C."/>
            <person name="Rogov P."/>
            <person name="Ross K."/>
            <person name="Ryan E."/>
            <person name="Settipalli S."/>
            <person name="Shea T."/>
            <person name="Sherpa N."/>
            <person name="Shi L."/>
            <person name="Shih D."/>
            <person name="Sparrow T."/>
            <person name="Spaulding J."/>
            <person name="Stalker J."/>
            <person name="Stange-Thomann N."/>
            <person name="Stavropoulos S."/>
            <person name="Stone C."/>
            <person name="Strader C."/>
            <person name="Tesfaye S."/>
            <person name="Thomson T."/>
            <person name="Thoulutsang Y."/>
            <person name="Thoulutsang D."/>
            <person name="Topham K."/>
            <person name="Topping I."/>
            <person name="Tsamla T."/>
            <person name="Vassiliev H."/>
            <person name="Vo A."/>
            <person name="Wangchuk T."/>
            <person name="Wangdi T."/>
            <person name="Weiand M."/>
            <person name="Wilkinson J."/>
            <person name="Wilson A."/>
            <person name="Yadav S."/>
            <person name="Young G."/>
            <person name="Yu Q."/>
            <person name="Zembek L."/>
            <person name="Zhong D."/>
            <person name="Zimmer A."/>
            <person name="Zwirko Z."/>
            <person name="Jaffe D.B."/>
            <person name="Alvarez P."/>
            <person name="Brockman W."/>
            <person name="Butler J."/>
            <person name="Chin C."/>
            <person name="Gnerre S."/>
            <person name="Grabherr M."/>
            <person name="Kleber M."/>
            <person name="Mauceli E."/>
            <person name="MacCallum I."/>
        </authorList>
    </citation>
    <scope>NUCLEOTIDE SEQUENCE [LARGE SCALE GENOMIC DNA]</scope>
    <source>
        <strain evidence="4">Tai18E2 / Tucson 14021-0261.01</strain>
    </source>
</reference>
<dbReference type="Proteomes" id="UP000002282">
    <property type="component" value="Chromosome 3R"/>
</dbReference>
<gene>
    <name evidence="3" type="primary">Dyak\GE10133</name>
    <name evidence="3" type="synonym">dyak_GLEANR_10086</name>
    <name evidence="3" type="synonym">GE10133</name>
    <name evidence="3" type="ORF">Dyak_GE10133</name>
</gene>
<dbReference type="AlphaFoldDB" id="B4PUS8"/>
<evidence type="ECO:0000256" key="2">
    <source>
        <dbReference type="SAM" id="SignalP"/>
    </source>
</evidence>
<reference evidence="3 4" key="2">
    <citation type="journal article" date="2007" name="PLoS Biol.">
        <title>Principles of genome evolution in the Drosophila melanogaster species group.</title>
        <authorList>
            <person name="Ranz J.M."/>
            <person name="Maurin D."/>
            <person name="Chan Y.S."/>
            <person name="von Grotthuss M."/>
            <person name="Hillier L.W."/>
            <person name="Roote J."/>
            <person name="Ashburner M."/>
            <person name="Bergman C.M."/>
        </authorList>
    </citation>
    <scope>NUCLEOTIDE SEQUENCE [LARGE SCALE GENOMIC DNA]</scope>
    <source>
        <strain evidence="4">Tai18E2 / Tucson 14021-0261.01</strain>
    </source>
</reference>
<protein>
    <submittedName>
        <fullName evidence="3">Uncharacterized protein</fullName>
    </submittedName>
</protein>
<feature type="signal peptide" evidence="2">
    <location>
        <begin position="1"/>
        <end position="18"/>
    </location>
</feature>
<proteinExistence type="predicted"/>
<dbReference type="EMBL" id="CM000160">
    <property type="protein sequence ID" value="EDW97735.1"/>
    <property type="molecule type" value="Genomic_DNA"/>
</dbReference>